<comment type="caution">
    <text evidence="1">The sequence shown here is derived from an EMBL/GenBank/DDBJ whole genome shotgun (WGS) entry which is preliminary data.</text>
</comment>
<protein>
    <submittedName>
        <fullName evidence="1">Uncharacterized protein</fullName>
    </submittedName>
</protein>
<evidence type="ECO:0000313" key="1">
    <source>
        <dbReference type="EMBL" id="KAB1277811.1"/>
    </source>
</evidence>
<gene>
    <name evidence="1" type="ORF">Cadr_000006381</name>
</gene>
<dbReference type="Proteomes" id="UP000299084">
    <property type="component" value="Unassembled WGS sequence"/>
</dbReference>
<proteinExistence type="predicted"/>
<dbReference type="EMBL" id="JWIN03000006">
    <property type="protein sequence ID" value="KAB1277811.1"/>
    <property type="molecule type" value="Genomic_DNA"/>
</dbReference>
<dbReference type="AlphaFoldDB" id="A0A5N4E2Y7"/>
<sequence>MVDLSVLHCSPSVGSLSEVQALHSVYFWFWM</sequence>
<name>A0A5N4E2Y7_CAMDR</name>
<evidence type="ECO:0000313" key="2">
    <source>
        <dbReference type="Proteomes" id="UP000299084"/>
    </source>
</evidence>
<keyword evidence="2" id="KW-1185">Reference proteome</keyword>
<organism evidence="1 2">
    <name type="scientific">Camelus dromedarius</name>
    <name type="common">Dromedary</name>
    <name type="synonym">Arabian camel</name>
    <dbReference type="NCBI Taxonomy" id="9838"/>
    <lineage>
        <taxon>Eukaryota</taxon>
        <taxon>Metazoa</taxon>
        <taxon>Chordata</taxon>
        <taxon>Craniata</taxon>
        <taxon>Vertebrata</taxon>
        <taxon>Euteleostomi</taxon>
        <taxon>Mammalia</taxon>
        <taxon>Eutheria</taxon>
        <taxon>Laurasiatheria</taxon>
        <taxon>Artiodactyla</taxon>
        <taxon>Tylopoda</taxon>
        <taxon>Camelidae</taxon>
        <taxon>Camelus</taxon>
    </lineage>
</organism>
<accession>A0A5N4E2Y7</accession>
<reference evidence="1 2" key="1">
    <citation type="journal article" date="2019" name="Mol. Ecol. Resour.">
        <title>Improving Illumina assemblies with Hi-C and long reads: an example with the North African dromedary.</title>
        <authorList>
            <person name="Elbers J.P."/>
            <person name="Rogers M.F."/>
            <person name="Perelman P.L."/>
            <person name="Proskuryakova A.A."/>
            <person name="Serdyukova N.A."/>
            <person name="Johnson W.E."/>
            <person name="Horin P."/>
            <person name="Corander J."/>
            <person name="Murphy D."/>
            <person name="Burger P.A."/>
        </authorList>
    </citation>
    <scope>NUCLEOTIDE SEQUENCE [LARGE SCALE GENOMIC DNA]</scope>
    <source>
        <strain evidence="1">Drom800</strain>
        <tissue evidence="1">Blood</tissue>
    </source>
</reference>